<dbReference type="CDD" id="cd03443">
    <property type="entry name" value="PaaI_thioesterase"/>
    <property type="match status" value="1"/>
</dbReference>
<evidence type="ECO:0000313" key="3">
    <source>
        <dbReference type="Proteomes" id="UP000707071"/>
    </source>
</evidence>
<dbReference type="AlphaFoldDB" id="A0A9P7QMM2"/>
<dbReference type="Proteomes" id="UP000707071">
    <property type="component" value="Unassembled WGS sequence"/>
</dbReference>
<comment type="caution">
    <text evidence="2">The sequence shown here is derived from an EMBL/GenBank/DDBJ whole genome shotgun (WGS) entry which is preliminary data.</text>
</comment>
<gene>
    <name evidence="2" type="ORF">E4U09_006886</name>
</gene>
<evidence type="ECO:0000313" key="2">
    <source>
        <dbReference type="EMBL" id="KAG6300414.1"/>
    </source>
</evidence>
<feature type="domain" description="Thioesterase" evidence="1">
    <location>
        <begin position="137"/>
        <end position="219"/>
    </location>
</feature>
<dbReference type="EMBL" id="SRRH01000066">
    <property type="protein sequence ID" value="KAG6300414.1"/>
    <property type="molecule type" value="Genomic_DNA"/>
</dbReference>
<reference evidence="2 3" key="1">
    <citation type="journal article" date="2020" name="bioRxiv">
        <title>Whole genome comparisons of ergot fungi reveals the divergence and evolution of species within the genus Claviceps are the result of varying mechanisms driving genome evolution and host range expansion.</title>
        <authorList>
            <person name="Wyka S.A."/>
            <person name="Mondo S.J."/>
            <person name="Liu M."/>
            <person name="Dettman J."/>
            <person name="Nalam V."/>
            <person name="Broders K.D."/>
        </authorList>
    </citation>
    <scope>NUCLEOTIDE SEQUENCE [LARGE SCALE GENOMIC DNA]</scope>
    <source>
        <strain evidence="2 3">Clav52</strain>
    </source>
</reference>
<dbReference type="Pfam" id="PF03061">
    <property type="entry name" value="4HBT"/>
    <property type="match status" value="1"/>
</dbReference>
<dbReference type="InterPro" id="IPR006683">
    <property type="entry name" value="Thioestr_dom"/>
</dbReference>
<accession>A0A9P7QMM2</accession>
<name>A0A9P7QMM2_9HYPO</name>
<protein>
    <recommendedName>
        <fullName evidence="1">Thioesterase domain-containing protein</fullName>
    </recommendedName>
</protein>
<keyword evidence="3" id="KW-1185">Reference proteome</keyword>
<dbReference type="PANTHER" id="PTHR47260">
    <property type="entry name" value="UPF0644 PROTEIN PB2B4.06"/>
    <property type="match status" value="1"/>
</dbReference>
<dbReference type="InterPro" id="IPR029069">
    <property type="entry name" value="HotDog_dom_sf"/>
</dbReference>
<dbReference type="PANTHER" id="PTHR47260:SF6">
    <property type="entry name" value="THIOESTERASE DOMAIN-CONTAINING PROTEIN"/>
    <property type="match status" value="1"/>
</dbReference>
<sequence length="234" mass="25398">MAAKPPLRLTPLNRVLSPPLNLYPPNTPPDLYASALNHFTSIPWCAALLSPSSPSSPSSKCSSSDSPGPIITFIPQCFNPLSPHHDQFVGATLASHPRGLNHMLSFFRASQLHDPTQLIQRVDTLFSLGDGLSGYEGLLHGGMTATMMDEAMGTVNEINTALGKEGLVYQRSSMTAGMEIQFLRPVRVPGVVCVAAWREGGEGRKTRMRCEVRDGEGEVLVRGRSTWVAMKENL</sequence>
<dbReference type="InterPro" id="IPR052061">
    <property type="entry name" value="PTE-AB_protein"/>
</dbReference>
<dbReference type="Gene3D" id="3.10.129.10">
    <property type="entry name" value="Hotdog Thioesterase"/>
    <property type="match status" value="1"/>
</dbReference>
<evidence type="ECO:0000259" key="1">
    <source>
        <dbReference type="Pfam" id="PF03061"/>
    </source>
</evidence>
<organism evidence="2 3">
    <name type="scientific">Claviceps aff. purpurea</name>
    <dbReference type="NCBI Taxonomy" id="1967640"/>
    <lineage>
        <taxon>Eukaryota</taxon>
        <taxon>Fungi</taxon>
        <taxon>Dikarya</taxon>
        <taxon>Ascomycota</taxon>
        <taxon>Pezizomycotina</taxon>
        <taxon>Sordariomycetes</taxon>
        <taxon>Hypocreomycetidae</taxon>
        <taxon>Hypocreales</taxon>
        <taxon>Clavicipitaceae</taxon>
        <taxon>Claviceps</taxon>
    </lineage>
</organism>
<dbReference type="SUPFAM" id="SSF54637">
    <property type="entry name" value="Thioesterase/thiol ester dehydrase-isomerase"/>
    <property type="match status" value="1"/>
</dbReference>
<proteinExistence type="predicted"/>